<feature type="modified residue" description="4-aspartylphosphate" evidence="6">
    <location>
        <position position="52"/>
    </location>
</feature>
<dbReference type="PROSITE" id="PS50110">
    <property type="entry name" value="RESPONSE_REGULATORY"/>
    <property type="match status" value="1"/>
</dbReference>
<dbReference type="Gene3D" id="3.40.50.2300">
    <property type="match status" value="1"/>
</dbReference>
<dbReference type="GO" id="GO:0000156">
    <property type="term" value="F:phosphorelay response regulator activity"/>
    <property type="evidence" value="ECO:0007669"/>
    <property type="project" value="TreeGrafter"/>
</dbReference>
<dbReference type="STRING" id="1121322.SAMN02745136_05378"/>
<dbReference type="Proteomes" id="UP000184386">
    <property type="component" value="Unassembled WGS sequence"/>
</dbReference>
<evidence type="ECO:0000259" key="8">
    <source>
        <dbReference type="PROSITE" id="PS50110"/>
    </source>
</evidence>
<evidence type="ECO:0000259" key="9">
    <source>
        <dbReference type="PROSITE" id="PS51755"/>
    </source>
</evidence>
<dbReference type="InterPro" id="IPR001789">
    <property type="entry name" value="Sig_transdc_resp-reg_receiver"/>
</dbReference>
<evidence type="ECO:0000256" key="4">
    <source>
        <dbReference type="ARBA" id="ARBA00023163"/>
    </source>
</evidence>
<dbReference type="OrthoDB" id="9790442at2"/>
<feature type="DNA-binding region" description="OmpR/PhoB-type" evidence="7">
    <location>
        <begin position="125"/>
        <end position="224"/>
    </location>
</feature>
<gene>
    <name evidence="10" type="ORF">SAMN02745136_05378</name>
</gene>
<dbReference type="SUPFAM" id="SSF52172">
    <property type="entry name" value="CheY-like"/>
    <property type="match status" value="1"/>
</dbReference>
<reference evidence="10 11" key="1">
    <citation type="submission" date="2016-11" db="EMBL/GenBank/DDBJ databases">
        <authorList>
            <person name="Jaros S."/>
            <person name="Januszkiewicz K."/>
            <person name="Wedrychowicz H."/>
        </authorList>
    </citation>
    <scope>NUCLEOTIDE SEQUENCE [LARGE SCALE GENOMIC DNA]</scope>
    <source>
        <strain evidence="10 11">DSM 15929</strain>
    </source>
</reference>
<dbReference type="InterPro" id="IPR036388">
    <property type="entry name" value="WH-like_DNA-bd_sf"/>
</dbReference>
<proteinExistence type="predicted"/>
<keyword evidence="4" id="KW-0804">Transcription</keyword>
<dbReference type="GO" id="GO:0000976">
    <property type="term" value="F:transcription cis-regulatory region binding"/>
    <property type="evidence" value="ECO:0007669"/>
    <property type="project" value="TreeGrafter"/>
</dbReference>
<evidence type="ECO:0000256" key="7">
    <source>
        <dbReference type="PROSITE-ProRule" id="PRU01091"/>
    </source>
</evidence>
<evidence type="ECO:0000256" key="1">
    <source>
        <dbReference type="ARBA" id="ARBA00018672"/>
    </source>
</evidence>
<keyword evidence="2" id="KW-0805">Transcription regulation</keyword>
<dbReference type="GO" id="GO:0032993">
    <property type="term" value="C:protein-DNA complex"/>
    <property type="evidence" value="ECO:0007669"/>
    <property type="project" value="TreeGrafter"/>
</dbReference>
<dbReference type="PROSITE" id="PS51755">
    <property type="entry name" value="OMPR_PHOB"/>
    <property type="match status" value="1"/>
</dbReference>
<evidence type="ECO:0000256" key="5">
    <source>
        <dbReference type="ARBA" id="ARBA00024867"/>
    </source>
</evidence>
<dbReference type="SMART" id="SM00862">
    <property type="entry name" value="Trans_reg_C"/>
    <property type="match status" value="1"/>
</dbReference>
<feature type="domain" description="Response regulatory" evidence="8">
    <location>
        <begin position="4"/>
        <end position="116"/>
    </location>
</feature>
<keyword evidence="11" id="KW-1185">Reference proteome</keyword>
<dbReference type="CDD" id="cd17574">
    <property type="entry name" value="REC_OmpR"/>
    <property type="match status" value="1"/>
</dbReference>
<keyword evidence="6" id="KW-0597">Phosphoprotein</keyword>
<protein>
    <recommendedName>
        <fullName evidence="1">Stage 0 sporulation protein A homolog</fullName>
    </recommendedName>
</protein>
<dbReference type="AlphaFoldDB" id="A0A1M7CCY5"/>
<name>A0A1M7CCY5_9FIRM</name>
<dbReference type="Pfam" id="PF00072">
    <property type="entry name" value="Response_reg"/>
    <property type="match status" value="1"/>
</dbReference>
<dbReference type="PANTHER" id="PTHR48111:SF2">
    <property type="entry name" value="RESPONSE REGULATOR SAER"/>
    <property type="match status" value="1"/>
</dbReference>
<evidence type="ECO:0000313" key="10">
    <source>
        <dbReference type="EMBL" id="SHL64729.1"/>
    </source>
</evidence>
<dbReference type="InterPro" id="IPR001867">
    <property type="entry name" value="OmpR/PhoB-type_DNA-bd"/>
</dbReference>
<dbReference type="InterPro" id="IPR039420">
    <property type="entry name" value="WalR-like"/>
</dbReference>
<dbReference type="GO" id="GO:0005829">
    <property type="term" value="C:cytosol"/>
    <property type="evidence" value="ECO:0007669"/>
    <property type="project" value="TreeGrafter"/>
</dbReference>
<dbReference type="Gene3D" id="1.10.10.10">
    <property type="entry name" value="Winged helix-like DNA-binding domain superfamily/Winged helix DNA-binding domain"/>
    <property type="match status" value="1"/>
</dbReference>
<dbReference type="CDD" id="cd00383">
    <property type="entry name" value="trans_reg_C"/>
    <property type="match status" value="1"/>
</dbReference>
<dbReference type="EMBL" id="FRAC01000042">
    <property type="protein sequence ID" value="SHL64729.1"/>
    <property type="molecule type" value="Genomic_DNA"/>
</dbReference>
<dbReference type="SMART" id="SM00448">
    <property type="entry name" value="REC"/>
    <property type="match status" value="1"/>
</dbReference>
<sequence>MTYKILIADDEEDILRMLKDYFELSGYLVYTADSGYSAIEKIEVNPDIILLDVNMPDMDGFSVCKKIRDHVNAPIVFLTAKVQEQDKINGLLLGGDDYITKPFSLEELHARVVAHLRREGRQKGTQKVRMAGELLIEYDTRKIFWGEEEIGLTRTEFDIVEILSIHKGQIFDKETIYEKLWGFDKEGSSSIITEHIRRIRTKIGCYYQKEIIETVWGVGYRWII</sequence>
<comment type="function">
    <text evidence="5">May play the central regulatory role in sporulation. It may be an element of the effector pathway responsible for the activation of sporulation genes in response to nutritional stress. Spo0A may act in concert with spo0H (a sigma factor) to control the expression of some genes that are critical to the sporulation process.</text>
</comment>
<dbReference type="InterPro" id="IPR011006">
    <property type="entry name" value="CheY-like_superfamily"/>
</dbReference>
<dbReference type="Gene3D" id="6.10.250.690">
    <property type="match status" value="1"/>
</dbReference>
<evidence type="ECO:0000256" key="3">
    <source>
        <dbReference type="ARBA" id="ARBA00023125"/>
    </source>
</evidence>
<dbReference type="RefSeq" id="WP_073280277.1">
    <property type="nucleotide sequence ID" value="NZ_FRAC01000042.1"/>
</dbReference>
<dbReference type="Pfam" id="PF00486">
    <property type="entry name" value="Trans_reg_C"/>
    <property type="match status" value="1"/>
</dbReference>
<accession>A0A1M7CCY5</accession>
<dbReference type="GO" id="GO:0006355">
    <property type="term" value="P:regulation of DNA-templated transcription"/>
    <property type="evidence" value="ECO:0007669"/>
    <property type="project" value="InterPro"/>
</dbReference>
<dbReference type="PANTHER" id="PTHR48111">
    <property type="entry name" value="REGULATOR OF RPOS"/>
    <property type="match status" value="1"/>
</dbReference>
<evidence type="ECO:0000313" key="11">
    <source>
        <dbReference type="Proteomes" id="UP000184386"/>
    </source>
</evidence>
<evidence type="ECO:0000256" key="2">
    <source>
        <dbReference type="ARBA" id="ARBA00023015"/>
    </source>
</evidence>
<keyword evidence="3 7" id="KW-0238">DNA-binding</keyword>
<feature type="domain" description="OmpR/PhoB-type" evidence="9">
    <location>
        <begin position="125"/>
        <end position="224"/>
    </location>
</feature>
<evidence type="ECO:0000256" key="6">
    <source>
        <dbReference type="PROSITE-ProRule" id="PRU00169"/>
    </source>
</evidence>
<organism evidence="10 11">
    <name type="scientific">Anaerocolumna jejuensis DSM 15929</name>
    <dbReference type="NCBI Taxonomy" id="1121322"/>
    <lineage>
        <taxon>Bacteria</taxon>
        <taxon>Bacillati</taxon>
        <taxon>Bacillota</taxon>
        <taxon>Clostridia</taxon>
        <taxon>Lachnospirales</taxon>
        <taxon>Lachnospiraceae</taxon>
        <taxon>Anaerocolumna</taxon>
    </lineage>
</organism>